<protein>
    <submittedName>
        <fullName evidence="1">Appr-1-p processing enzyme family domain-containing protein</fullName>
    </submittedName>
</protein>
<gene>
    <name evidence="1" type="ORF">AN396_07155</name>
</gene>
<dbReference type="Proteomes" id="UP000188605">
    <property type="component" value="Unassembled WGS sequence"/>
</dbReference>
<dbReference type="EMBL" id="LJDB01000060">
    <property type="protein sequence ID" value="ONI39871.1"/>
    <property type="molecule type" value="Genomic_DNA"/>
</dbReference>
<keyword evidence="2" id="KW-1185">Reference proteome</keyword>
<sequence>MEQLERLNYLITYLAEEYEDFKLPKEYDEKRYVLRGFMNVREPKEIDKTWLKIQDAFLQEELNAKGIINVDLLEPIPSDPNIILWQGDITRLKVDAIVNAANSKMLGCFISNHRCIDNAIHSAAGFQLRLACKEIMQKQSHDEKTGTAKITEGFNLPSKYVIHTVGPIVDGQLTELHKEQLKSCYLSCLKLAQENDCKSIAFCCISTGEFMFPQEDAAKIAIDVVKEYLKSSKIKVVFNVFKDSDYDIYKNLLEQ</sequence>
<evidence type="ECO:0000313" key="1">
    <source>
        <dbReference type="EMBL" id="ONI39871.1"/>
    </source>
</evidence>
<organism evidence="1 2">
    <name type="scientific">Candidatus Epulonipiscium fishelsonii</name>
    <dbReference type="NCBI Taxonomy" id="77094"/>
    <lineage>
        <taxon>Bacteria</taxon>
        <taxon>Bacillati</taxon>
        <taxon>Bacillota</taxon>
        <taxon>Clostridia</taxon>
        <taxon>Lachnospirales</taxon>
        <taxon>Lachnospiraceae</taxon>
        <taxon>Candidatus Epulonipiscium</taxon>
    </lineage>
</organism>
<accession>A0ACC8XBL0</accession>
<proteinExistence type="predicted"/>
<evidence type="ECO:0000313" key="2">
    <source>
        <dbReference type="Proteomes" id="UP000188605"/>
    </source>
</evidence>
<name>A0ACC8XBL0_9FIRM</name>
<comment type="caution">
    <text evidence="1">The sequence shown here is derived from an EMBL/GenBank/DDBJ whole genome shotgun (WGS) entry which is preliminary data.</text>
</comment>
<reference evidence="1" key="1">
    <citation type="submission" date="2016-08" db="EMBL/GenBank/DDBJ databases">
        <authorList>
            <person name="Ngugi D.K."/>
            <person name="Miyake S."/>
            <person name="Stingl U."/>
        </authorList>
    </citation>
    <scope>NUCLEOTIDE SEQUENCE</scope>
    <source>
        <strain evidence="1">SCG-B11WGA-EpuloA1</strain>
    </source>
</reference>